<dbReference type="Proteomes" id="UP000216189">
    <property type="component" value="Unassembled WGS sequence"/>
</dbReference>
<name>A0ABX4EKM6_SEGBR</name>
<protein>
    <submittedName>
        <fullName evidence="1">Uncharacterized protein</fullName>
    </submittedName>
</protein>
<dbReference type="EMBL" id="NPJF01000009">
    <property type="protein sequence ID" value="OYP57172.1"/>
    <property type="molecule type" value="Genomic_DNA"/>
</dbReference>
<reference evidence="1 2" key="1">
    <citation type="submission" date="2017-08" db="EMBL/GenBank/DDBJ databases">
        <title>Comparative genomics of non-oral Prevotella species.</title>
        <authorList>
            <person name="Accetto T."/>
            <person name="Nograsek B."/>
            <person name="Avgustin G."/>
        </authorList>
    </citation>
    <scope>NUCLEOTIDE SEQUENCE [LARGE SCALE GENOMIC DNA]</scope>
    <source>
        <strain evidence="1 2">TC1-1</strain>
    </source>
</reference>
<evidence type="ECO:0000313" key="1">
    <source>
        <dbReference type="EMBL" id="OYP57172.1"/>
    </source>
</evidence>
<gene>
    <name evidence="1" type="ORF">CIK91_01055</name>
</gene>
<evidence type="ECO:0000313" key="2">
    <source>
        <dbReference type="Proteomes" id="UP000216189"/>
    </source>
</evidence>
<keyword evidence="2" id="KW-1185">Reference proteome</keyword>
<accession>A0ABX4EKM6</accession>
<sequence>MSKRVYISADYSAEDGDRNVVDELHKWGEDANHKVDYCDTALVVSGSVSANPDCRPCDLKREFNKQINASSAVIFIIGDKTAKRVAGSSCRRINEGEGCACTPYKQNVNGTSICKIYGSTYTPGVDEDYGKINACSYLEHEFKQAEKKGKNIIIIYNSLNKQPGWLPPYMKSYEVIAHPFWKYNALQQKVGDYTYIKKALGYE</sequence>
<proteinExistence type="predicted"/>
<organism evidence="1 2">
    <name type="scientific">Segatella bryantii</name>
    <name type="common">Prevotella bryantii</name>
    <dbReference type="NCBI Taxonomy" id="77095"/>
    <lineage>
        <taxon>Bacteria</taxon>
        <taxon>Pseudomonadati</taxon>
        <taxon>Bacteroidota</taxon>
        <taxon>Bacteroidia</taxon>
        <taxon>Bacteroidales</taxon>
        <taxon>Prevotellaceae</taxon>
        <taxon>Segatella</taxon>
    </lineage>
</organism>
<dbReference type="RefSeq" id="WP_094447985.1">
    <property type="nucleotide sequence ID" value="NZ_CP091802.1"/>
</dbReference>
<comment type="caution">
    <text evidence="1">The sequence shown here is derived from an EMBL/GenBank/DDBJ whole genome shotgun (WGS) entry which is preliminary data.</text>
</comment>